<dbReference type="InterPro" id="IPR003500">
    <property type="entry name" value="RpiB_LacA_LacB"/>
</dbReference>
<dbReference type="InterPro" id="IPR051812">
    <property type="entry name" value="SPI_LacAB/RpiB"/>
</dbReference>
<dbReference type="PANTHER" id="PTHR43732:SF1">
    <property type="entry name" value="RIBOSE 5-PHOSPHATE ISOMERASE"/>
    <property type="match status" value="1"/>
</dbReference>
<sequence>MKIAIGSDHVGYELKPTIIEYLKELGYEVTDFGAYSTQRTDYPIYGKKVAKEVAAGHFDRGILICGTGVGITISANKVAGIRAVVCSEPYSAELSRRHNNTNILGFGSRVIGPELAKMIVKVWLDAEFEGGRHERRVDEMDAIGNNDDQAFEAIRTSEDDKYLDHC</sequence>
<dbReference type="InterPro" id="IPR036569">
    <property type="entry name" value="RpiB_LacA_LacB_sf"/>
</dbReference>
<dbReference type="RefSeq" id="WP_180848781.1">
    <property type="nucleotide sequence ID" value="NZ_CP047418.1"/>
</dbReference>
<keyword evidence="2" id="KW-0423">Lactose metabolism</keyword>
<feature type="binding site" evidence="5">
    <location>
        <position position="132"/>
    </location>
    <ligand>
        <name>D-ribulose 5-phosphate</name>
        <dbReference type="ChEBI" id="CHEBI:58121"/>
    </ligand>
</feature>
<dbReference type="InterPro" id="IPR004785">
    <property type="entry name" value="RpiB"/>
</dbReference>
<dbReference type="GO" id="GO:0004751">
    <property type="term" value="F:ribose-5-phosphate isomerase activity"/>
    <property type="evidence" value="ECO:0007669"/>
    <property type="project" value="UniProtKB-EC"/>
</dbReference>
<feature type="binding site" evidence="5">
    <location>
        <begin position="66"/>
        <end position="70"/>
    </location>
    <ligand>
        <name>D-ribulose 5-phosphate</name>
        <dbReference type="ChEBI" id="CHEBI:58121"/>
    </ligand>
</feature>
<dbReference type="EMBL" id="CP047418">
    <property type="protein sequence ID" value="QLL78607.1"/>
    <property type="molecule type" value="Genomic_DNA"/>
</dbReference>
<proteinExistence type="inferred from homology"/>
<dbReference type="NCBIfam" id="TIGR00689">
    <property type="entry name" value="rpiB_lacA_lacB"/>
    <property type="match status" value="1"/>
</dbReference>
<organism evidence="6 7">
    <name type="scientific">Ligilactobacillus saerimneri</name>
    <dbReference type="NCBI Taxonomy" id="228229"/>
    <lineage>
        <taxon>Bacteria</taxon>
        <taxon>Bacillati</taxon>
        <taxon>Bacillota</taxon>
        <taxon>Bacilli</taxon>
        <taxon>Lactobacillales</taxon>
        <taxon>Lactobacillaceae</taxon>
        <taxon>Ligilactobacillus</taxon>
    </lineage>
</organism>
<feature type="binding site" evidence="5">
    <location>
        <begin position="8"/>
        <end position="9"/>
    </location>
    <ligand>
        <name>D-ribulose 5-phosphate</name>
        <dbReference type="ChEBI" id="CHEBI:58121"/>
    </ligand>
</feature>
<dbReference type="KEGG" id="lsw:GTO87_08430"/>
<gene>
    <name evidence="6" type="primary">rpiB</name>
    <name evidence="6" type="ORF">GTO87_08430</name>
</gene>
<feature type="binding site" evidence="5">
    <location>
        <position position="136"/>
    </location>
    <ligand>
        <name>D-ribulose 5-phosphate</name>
        <dbReference type="ChEBI" id="CHEBI:58121"/>
    </ligand>
</feature>
<dbReference type="NCBIfam" id="NF004051">
    <property type="entry name" value="PRK05571.1"/>
    <property type="match status" value="1"/>
</dbReference>
<comment type="similarity">
    <text evidence="1">Belongs to the LacAB/RpiB family.</text>
</comment>
<dbReference type="Pfam" id="PF02502">
    <property type="entry name" value="LacAB_rpiB"/>
    <property type="match status" value="1"/>
</dbReference>
<dbReference type="Proteomes" id="UP000510886">
    <property type="component" value="Chromosome"/>
</dbReference>
<dbReference type="AlphaFoldDB" id="A0A7H9EMS6"/>
<accession>A0A7H9EMS6</accession>
<protein>
    <submittedName>
        <fullName evidence="6">Ribose 5-phosphate isomerase B</fullName>
        <ecNumber evidence="6">5.3.1.6</ecNumber>
    </submittedName>
</protein>
<keyword evidence="3 6" id="KW-0413">Isomerase</keyword>
<evidence type="ECO:0000256" key="2">
    <source>
        <dbReference type="ARBA" id="ARBA00022736"/>
    </source>
</evidence>
<dbReference type="Gene3D" id="3.40.1400.10">
    <property type="entry name" value="Sugar-phosphate isomerase, RpiB/LacA/LacB"/>
    <property type="match status" value="1"/>
</dbReference>
<dbReference type="GO" id="GO:0005988">
    <property type="term" value="P:lactose metabolic process"/>
    <property type="evidence" value="ECO:0007669"/>
    <property type="project" value="UniProtKB-KW"/>
</dbReference>
<evidence type="ECO:0000256" key="1">
    <source>
        <dbReference type="ARBA" id="ARBA00008754"/>
    </source>
</evidence>
<evidence type="ECO:0000256" key="5">
    <source>
        <dbReference type="PIRSR" id="PIRSR005384-2"/>
    </source>
</evidence>
<dbReference type="SUPFAM" id="SSF89623">
    <property type="entry name" value="Ribose/Galactose isomerase RpiB/AlsB"/>
    <property type="match status" value="1"/>
</dbReference>
<reference evidence="6 7" key="1">
    <citation type="submission" date="2020-01" db="EMBL/GenBank/DDBJ databases">
        <title>Complete and circular genome sequences of six lactobacillus isolates from horses.</title>
        <authorList>
            <person name="Hassan H.M."/>
        </authorList>
    </citation>
    <scope>NUCLEOTIDE SEQUENCE [LARGE SCALE GENOMIC DNA]</scope>
    <source>
        <strain evidence="6 7">1A</strain>
    </source>
</reference>
<feature type="active site" description="Proton acceptor" evidence="4">
    <location>
        <position position="65"/>
    </location>
</feature>
<dbReference type="PANTHER" id="PTHR43732">
    <property type="entry name" value="RIBOSE 5-PHOSPHATE ISOMERASE-RELATED"/>
    <property type="match status" value="1"/>
</dbReference>
<feature type="binding site" evidence="5">
    <location>
        <position position="109"/>
    </location>
    <ligand>
        <name>D-ribulose 5-phosphate</name>
        <dbReference type="ChEBI" id="CHEBI:58121"/>
    </ligand>
</feature>
<name>A0A7H9EMS6_9LACO</name>
<evidence type="ECO:0000313" key="6">
    <source>
        <dbReference type="EMBL" id="QLL78607.1"/>
    </source>
</evidence>
<dbReference type="EC" id="5.3.1.6" evidence="6"/>
<dbReference type="PIRSF" id="PIRSF005384">
    <property type="entry name" value="RpiB_LacA_B"/>
    <property type="match status" value="1"/>
</dbReference>
<evidence type="ECO:0000256" key="3">
    <source>
        <dbReference type="ARBA" id="ARBA00023235"/>
    </source>
</evidence>
<feature type="active site" description="Proton donor" evidence="4">
    <location>
        <position position="98"/>
    </location>
</feature>
<dbReference type="NCBIfam" id="TIGR01120">
    <property type="entry name" value="rpiB"/>
    <property type="match status" value="1"/>
</dbReference>
<evidence type="ECO:0000313" key="7">
    <source>
        <dbReference type="Proteomes" id="UP000510886"/>
    </source>
</evidence>
<evidence type="ECO:0000256" key="4">
    <source>
        <dbReference type="PIRSR" id="PIRSR005384-1"/>
    </source>
</evidence>
<feature type="binding site" evidence="5">
    <location>
        <position position="99"/>
    </location>
    <ligand>
        <name>D-ribulose 5-phosphate</name>
        <dbReference type="ChEBI" id="CHEBI:58121"/>
    </ligand>
</feature>